<comment type="caution">
    <text evidence="1">The sequence shown here is derived from an EMBL/GenBank/DDBJ whole genome shotgun (WGS) entry which is preliminary data.</text>
</comment>
<evidence type="ECO:0000313" key="2">
    <source>
        <dbReference type="Proteomes" id="UP000236333"/>
    </source>
</evidence>
<organism evidence="1 2">
    <name type="scientific">Tetrabaena socialis</name>
    <dbReference type="NCBI Taxonomy" id="47790"/>
    <lineage>
        <taxon>Eukaryota</taxon>
        <taxon>Viridiplantae</taxon>
        <taxon>Chlorophyta</taxon>
        <taxon>core chlorophytes</taxon>
        <taxon>Chlorophyceae</taxon>
        <taxon>CS clade</taxon>
        <taxon>Chlamydomonadales</taxon>
        <taxon>Tetrabaenaceae</taxon>
        <taxon>Tetrabaena</taxon>
    </lineage>
</organism>
<dbReference type="Proteomes" id="UP000236333">
    <property type="component" value="Unassembled WGS sequence"/>
</dbReference>
<gene>
    <name evidence="1" type="ORF">TSOC_007131</name>
</gene>
<reference evidence="1 2" key="1">
    <citation type="journal article" date="2017" name="Mol. Biol. Evol.">
        <title>The 4-celled Tetrabaena socialis nuclear genome reveals the essential components for genetic control of cell number at the origin of multicellularity in the volvocine lineage.</title>
        <authorList>
            <person name="Featherston J."/>
            <person name="Arakaki Y."/>
            <person name="Hanschen E.R."/>
            <person name="Ferris P.J."/>
            <person name="Michod R.E."/>
            <person name="Olson B.J.S.C."/>
            <person name="Nozaki H."/>
            <person name="Durand P.M."/>
        </authorList>
    </citation>
    <scope>NUCLEOTIDE SEQUENCE [LARGE SCALE GENOMIC DNA]</scope>
    <source>
        <strain evidence="1 2">NIES-571</strain>
    </source>
</reference>
<dbReference type="AlphaFoldDB" id="A0A2J8A1W0"/>
<keyword evidence="2" id="KW-1185">Reference proteome</keyword>
<dbReference type="OrthoDB" id="550390at2759"/>
<accession>A0A2J8A1W0</accession>
<feature type="non-terminal residue" evidence="1">
    <location>
        <position position="163"/>
    </location>
</feature>
<dbReference type="EMBL" id="PGGS01000233">
    <property type="protein sequence ID" value="PNH06500.1"/>
    <property type="molecule type" value="Genomic_DNA"/>
</dbReference>
<evidence type="ECO:0000313" key="1">
    <source>
        <dbReference type="EMBL" id="PNH06500.1"/>
    </source>
</evidence>
<protein>
    <submittedName>
        <fullName evidence="1">Uncharacterized protein</fullName>
    </submittedName>
</protein>
<proteinExistence type="predicted"/>
<name>A0A2J8A1W0_9CHLO</name>
<sequence>MRGPGGPRLLTPQACINVWYSDSCVRGTVAGVAVQDCQLCLFWDNSRNCPKGVATDSISHICSGDQFYNVIPSAGSTPVTGATNKRNTWWGGGNQIYCQWIRFNGSDATTTARFTIKDGNGLCRPAGASPLGVTINGLSATCEGPRTVNNVLAGCGTGDQANE</sequence>